<feature type="coiled-coil region" evidence="1">
    <location>
        <begin position="135"/>
        <end position="169"/>
    </location>
</feature>
<evidence type="ECO:0008006" key="5">
    <source>
        <dbReference type="Google" id="ProtNLM"/>
    </source>
</evidence>
<dbReference type="Gene3D" id="2.40.70.10">
    <property type="entry name" value="Acid Proteases"/>
    <property type="match status" value="1"/>
</dbReference>
<reference evidence="3 4" key="1">
    <citation type="submission" date="2019-02" db="EMBL/GenBank/DDBJ databases">
        <title>Deep-cultivation of Planctomycetes and their phenomic and genomic characterization uncovers novel biology.</title>
        <authorList>
            <person name="Wiegand S."/>
            <person name="Jogler M."/>
            <person name="Boedeker C."/>
            <person name="Pinto D."/>
            <person name="Vollmers J."/>
            <person name="Rivas-Marin E."/>
            <person name="Kohn T."/>
            <person name="Peeters S.H."/>
            <person name="Heuer A."/>
            <person name="Rast P."/>
            <person name="Oberbeckmann S."/>
            <person name="Bunk B."/>
            <person name="Jeske O."/>
            <person name="Meyerdierks A."/>
            <person name="Storesund J.E."/>
            <person name="Kallscheuer N."/>
            <person name="Luecker S."/>
            <person name="Lage O.M."/>
            <person name="Pohl T."/>
            <person name="Merkel B.J."/>
            <person name="Hornburger P."/>
            <person name="Mueller R.-W."/>
            <person name="Bruemmer F."/>
            <person name="Labrenz M."/>
            <person name="Spormann A.M."/>
            <person name="Op Den Camp H."/>
            <person name="Overmann J."/>
            <person name="Amann R."/>
            <person name="Jetten M.S.M."/>
            <person name="Mascher T."/>
            <person name="Medema M.H."/>
            <person name="Devos D.P."/>
            <person name="Kaster A.-K."/>
            <person name="Ovreas L."/>
            <person name="Rohde M."/>
            <person name="Galperin M.Y."/>
            <person name="Jogler C."/>
        </authorList>
    </citation>
    <scope>NUCLEOTIDE SEQUENCE [LARGE SCALE GENOMIC DNA]</scope>
    <source>
        <strain evidence="3 4">Poly41</strain>
    </source>
</reference>
<name>A0A5C6DYW8_9BACT</name>
<dbReference type="Pfam" id="PF13975">
    <property type="entry name" value="gag-asp_proteas"/>
    <property type="match status" value="1"/>
</dbReference>
<feature type="chain" id="PRO_5023105337" description="Retroviral aspartyl protease" evidence="2">
    <location>
        <begin position="23"/>
        <end position="365"/>
    </location>
</feature>
<evidence type="ECO:0000313" key="4">
    <source>
        <dbReference type="Proteomes" id="UP000319143"/>
    </source>
</evidence>
<keyword evidence="1" id="KW-0175">Coiled coil</keyword>
<dbReference type="OrthoDB" id="268997at2"/>
<dbReference type="SUPFAM" id="SSF50630">
    <property type="entry name" value="Acid proteases"/>
    <property type="match status" value="1"/>
</dbReference>
<dbReference type="PROSITE" id="PS00141">
    <property type="entry name" value="ASP_PROTEASE"/>
    <property type="match status" value="1"/>
</dbReference>
<dbReference type="InterPro" id="IPR011969">
    <property type="entry name" value="Clan_AA_Asp_peptidase_C"/>
</dbReference>
<dbReference type="InterPro" id="IPR034122">
    <property type="entry name" value="Retropepsin-like_bacterial"/>
</dbReference>
<keyword evidence="2" id="KW-0732">Signal</keyword>
<organism evidence="3 4">
    <name type="scientific">Novipirellula artificiosorum</name>
    <dbReference type="NCBI Taxonomy" id="2528016"/>
    <lineage>
        <taxon>Bacteria</taxon>
        <taxon>Pseudomonadati</taxon>
        <taxon>Planctomycetota</taxon>
        <taxon>Planctomycetia</taxon>
        <taxon>Pirellulales</taxon>
        <taxon>Pirellulaceae</taxon>
        <taxon>Novipirellula</taxon>
    </lineage>
</organism>
<evidence type="ECO:0000256" key="2">
    <source>
        <dbReference type="SAM" id="SignalP"/>
    </source>
</evidence>
<dbReference type="GO" id="GO:0006508">
    <property type="term" value="P:proteolysis"/>
    <property type="evidence" value="ECO:0007669"/>
    <property type="project" value="InterPro"/>
</dbReference>
<evidence type="ECO:0000256" key="1">
    <source>
        <dbReference type="SAM" id="Coils"/>
    </source>
</evidence>
<evidence type="ECO:0000313" key="3">
    <source>
        <dbReference type="EMBL" id="TWU41840.1"/>
    </source>
</evidence>
<accession>A0A5C6DYW8</accession>
<sequence length="365" mass="40034" precursor="true">MNPMRIRPLLLVLLSSPCLLMASWGVAVEAETEAKYSPDVVAKAEAILESSELRRSGKTITSTATSDLSRSLVSLSRSERELKLIQQSSRVALAKVNENRRNLQLMNARIGELNLQLARVTGISTQANNQMVGLIEASRSQLRALMAERETLKEQLDAERSKVANAETDYAETVLAIRQDYEKLQDAISKSLQKPDVQIAIRVMARNFDTPKEITAAEILKPVNKRIERIEQEIFRESIPLESSPNGSLSLTAVIGNKPVKMIIDSGASLVVLPAKNAVELGVDVPVDSRVLRLVMANGQTISARAVVLPRIRIGEFEAENVEAAILDESATAAEPLLGMSFLGNFKFELNPTEKTISLLRVAPE</sequence>
<dbReference type="AlphaFoldDB" id="A0A5C6DYW8"/>
<dbReference type="InterPro" id="IPR021109">
    <property type="entry name" value="Peptidase_aspartic_dom_sf"/>
</dbReference>
<dbReference type="GO" id="GO:0004190">
    <property type="term" value="F:aspartic-type endopeptidase activity"/>
    <property type="evidence" value="ECO:0007669"/>
    <property type="project" value="InterPro"/>
</dbReference>
<dbReference type="CDD" id="cd05483">
    <property type="entry name" value="retropepsin_like_bacteria"/>
    <property type="match status" value="1"/>
</dbReference>
<dbReference type="Proteomes" id="UP000319143">
    <property type="component" value="Unassembled WGS sequence"/>
</dbReference>
<dbReference type="NCBIfam" id="TIGR02281">
    <property type="entry name" value="clan_AA_DTGA"/>
    <property type="match status" value="1"/>
</dbReference>
<protein>
    <recommendedName>
        <fullName evidence="5">Retroviral aspartyl protease</fullName>
    </recommendedName>
</protein>
<comment type="caution">
    <text evidence="3">The sequence shown here is derived from an EMBL/GenBank/DDBJ whole genome shotgun (WGS) entry which is preliminary data.</text>
</comment>
<proteinExistence type="predicted"/>
<gene>
    <name evidence="3" type="ORF">Poly41_01320</name>
</gene>
<dbReference type="InterPro" id="IPR001969">
    <property type="entry name" value="Aspartic_peptidase_AS"/>
</dbReference>
<dbReference type="EMBL" id="SJPV01000001">
    <property type="protein sequence ID" value="TWU41840.1"/>
    <property type="molecule type" value="Genomic_DNA"/>
</dbReference>
<keyword evidence="4" id="KW-1185">Reference proteome</keyword>
<feature type="signal peptide" evidence="2">
    <location>
        <begin position="1"/>
        <end position="22"/>
    </location>
</feature>